<dbReference type="InterPro" id="IPR025824">
    <property type="entry name" value="OB-fold_nuc-bd_dom"/>
</dbReference>
<sequence length="520" mass="57426">MDLLEDAPGNNAHEFTVSELSGAVKRSIEDQFGRVRVRGEVGRVSRPSSGHLYFDLKDDRSVLAAVTWKGQAARLIQRPEEGMEVIATGRMTTFPGQSRYQLIVDQIEPAGAGALMAMLEKRRKALAAEGLFDQERKRPLPFLPRMIGVVTSPSGAVIRDILHRLRDRFPTRVLIWPVAVQGEASAPQVAAAIEGFNALPPDGPVPRPDLLIVARGGGSLEDLWSFNDEAVVRAAAASRIPLISAVGHETDTTLIDYAADRRAPTPTAAAEMAVPVRAELAARLAETQARIGRAAAMRIERPRQRLRDLSRAMGRPAALTEGARQRFDLWAGRLEPALRGLVRIRRQELASHPMPVAILRQFTDRKRHGLERLDTRLGGAIQRRAERRQDRLHSLQQRLESSLARMVATTRRAIVTQGDRLQQASQRLDLAGKRAIHQRRDALLRLDRMRQTLGYHETLERGFAVVRGPDGVLTTANAARQVPQIELQFADGTVSARPDGAPPKPARKSAPPAPEQKDLF</sequence>
<dbReference type="Proteomes" id="UP001219349">
    <property type="component" value="Chromosome"/>
</dbReference>
<dbReference type="EMBL" id="CP067136">
    <property type="protein sequence ID" value="WCR08083.1"/>
    <property type="molecule type" value="Genomic_DNA"/>
</dbReference>
<organism evidence="10 11">
    <name type="scientific">Paracoccus fistulariae</name>
    <dbReference type="NCBI Taxonomy" id="658446"/>
    <lineage>
        <taxon>Bacteria</taxon>
        <taxon>Pseudomonadati</taxon>
        <taxon>Pseudomonadota</taxon>
        <taxon>Alphaproteobacteria</taxon>
        <taxon>Rhodobacterales</taxon>
        <taxon>Paracoccaceae</taxon>
        <taxon>Paracoccus</taxon>
    </lineage>
</organism>
<dbReference type="PANTHER" id="PTHR30008:SF0">
    <property type="entry name" value="EXODEOXYRIBONUCLEASE 7 LARGE SUBUNIT"/>
    <property type="match status" value="1"/>
</dbReference>
<dbReference type="Pfam" id="PF13742">
    <property type="entry name" value="tRNA_anti_2"/>
    <property type="match status" value="1"/>
</dbReference>
<name>A0ABY7SM50_9RHOB</name>
<dbReference type="RefSeq" id="WP_271882691.1">
    <property type="nucleotide sequence ID" value="NZ_CP067136.1"/>
</dbReference>
<evidence type="ECO:0000256" key="6">
    <source>
        <dbReference type="RuleBase" id="RU004355"/>
    </source>
</evidence>
<keyword evidence="11" id="KW-1185">Reference proteome</keyword>
<evidence type="ECO:0000256" key="4">
    <source>
        <dbReference type="ARBA" id="ARBA00022839"/>
    </source>
</evidence>
<dbReference type="InterPro" id="IPR020579">
    <property type="entry name" value="Exonuc_VII_lsu_C"/>
</dbReference>
<dbReference type="InterPro" id="IPR003753">
    <property type="entry name" value="Exonuc_VII_L"/>
</dbReference>
<keyword evidence="3 5" id="KW-0378">Hydrolase</keyword>
<evidence type="ECO:0000256" key="3">
    <source>
        <dbReference type="ARBA" id="ARBA00022801"/>
    </source>
</evidence>
<evidence type="ECO:0000256" key="1">
    <source>
        <dbReference type="ARBA" id="ARBA00022490"/>
    </source>
</evidence>
<comment type="function">
    <text evidence="5">Bidirectionally degrades single-stranded DNA into large acid-insoluble oligonucleotides, which are then degraded further into small acid-soluble oligonucleotides.</text>
</comment>
<keyword evidence="1 5" id="KW-0963">Cytoplasm</keyword>
<dbReference type="CDD" id="cd04489">
    <property type="entry name" value="ExoVII_LU_OBF"/>
    <property type="match status" value="1"/>
</dbReference>
<evidence type="ECO:0000256" key="2">
    <source>
        <dbReference type="ARBA" id="ARBA00022722"/>
    </source>
</evidence>
<keyword evidence="4 5" id="KW-0269">Exonuclease</keyword>
<comment type="subunit">
    <text evidence="5">Heterooligomer composed of large and small subunits.</text>
</comment>
<evidence type="ECO:0000259" key="8">
    <source>
        <dbReference type="Pfam" id="PF02601"/>
    </source>
</evidence>
<dbReference type="Pfam" id="PF02601">
    <property type="entry name" value="Exonuc_VII_L"/>
    <property type="match status" value="1"/>
</dbReference>
<dbReference type="HAMAP" id="MF_00378">
    <property type="entry name" value="Exonuc_7_L"/>
    <property type="match status" value="1"/>
</dbReference>
<dbReference type="PANTHER" id="PTHR30008">
    <property type="entry name" value="EXODEOXYRIBONUCLEASE 7 LARGE SUBUNIT"/>
    <property type="match status" value="1"/>
</dbReference>
<dbReference type="NCBIfam" id="TIGR00237">
    <property type="entry name" value="xseA"/>
    <property type="match status" value="1"/>
</dbReference>
<evidence type="ECO:0000256" key="5">
    <source>
        <dbReference type="HAMAP-Rule" id="MF_00378"/>
    </source>
</evidence>
<comment type="similarity">
    <text evidence="5 6">Belongs to the XseA family.</text>
</comment>
<protein>
    <recommendedName>
        <fullName evidence="5">Exodeoxyribonuclease 7 large subunit</fullName>
        <ecNumber evidence="5">3.1.11.6</ecNumber>
    </recommendedName>
    <alternativeName>
        <fullName evidence="5">Exodeoxyribonuclease VII large subunit</fullName>
        <shortName evidence="5">Exonuclease VII large subunit</shortName>
    </alternativeName>
</protein>
<keyword evidence="2 5" id="KW-0540">Nuclease</keyword>
<feature type="region of interest" description="Disordered" evidence="7">
    <location>
        <begin position="490"/>
        <end position="520"/>
    </location>
</feature>
<proteinExistence type="inferred from homology"/>
<dbReference type="EC" id="3.1.11.6" evidence="5"/>
<evidence type="ECO:0000313" key="11">
    <source>
        <dbReference type="Proteomes" id="UP001219349"/>
    </source>
</evidence>
<reference evidence="10 11" key="1">
    <citation type="submission" date="2021-01" db="EMBL/GenBank/DDBJ databases">
        <title>Biogeographic distribution of Paracoccus.</title>
        <authorList>
            <person name="Hollensteiner J."/>
            <person name="Leineberger J."/>
            <person name="Brinkhoff T."/>
            <person name="Daniel R."/>
        </authorList>
    </citation>
    <scope>NUCLEOTIDE SEQUENCE [LARGE SCALE GENOMIC DNA]</scope>
    <source>
        <strain evidence="10 11">KCTC 22803</strain>
    </source>
</reference>
<evidence type="ECO:0000313" key="10">
    <source>
        <dbReference type="EMBL" id="WCR08083.1"/>
    </source>
</evidence>
<evidence type="ECO:0000256" key="7">
    <source>
        <dbReference type="SAM" id="MobiDB-lite"/>
    </source>
</evidence>
<evidence type="ECO:0000259" key="9">
    <source>
        <dbReference type="Pfam" id="PF13742"/>
    </source>
</evidence>
<accession>A0ABY7SM50</accession>
<comment type="catalytic activity">
    <reaction evidence="5 6">
        <text>Exonucleolytic cleavage in either 5'- to 3'- or 3'- to 5'-direction to yield nucleoside 5'-phosphates.</text>
        <dbReference type="EC" id="3.1.11.6"/>
    </reaction>
</comment>
<feature type="domain" description="Exonuclease VII large subunit C-terminal" evidence="8">
    <location>
        <begin position="131"/>
        <end position="400"/>
    </location>
</feature>
<feature type="domain" description="OB-fold nucleic acid binding" evidence="9">
    <location>
        <begin position="15"/>
        <end position="108"/>
    </location>
</feature>
<comment type="subcellular location">
    <subcellularLocation>
        <location evidence="5 6">Cytoplasm</location>
    </subcellularLocation>
</comment>
<gene>
    <name evidence="5" type="primary">xseA</name>
    <name evidence="10" type="ORF">JHX87_04485</name>
</gene>